<dbReference type="SUPFAM" id="SSF52540">
    <property type="entry name" value="P-loop containing nucleoside triphosphate hydrolases"/>
    <property type="match status" value="2"/>
</dbReference>
<comment type="caution">
    <text evidence="2">The sequence shown here is derived from an EMBL/GenBank/DDBJ whole genome shotgun (WGS) entry which is preliminary data.</text>
</comment>
<reference evidence="2 3" key="1">
    <citation type="submission" date="2019-08" db="EMBL/GenBank/DDBJ databases">
        <title>Bradyrhizobium hipponensis sp. nov., a rhizobium isolated from a Lupinus angustifolius root nodule in Tunisia.</title>
        <authorList>
            <person name="Off K."/>
            <person name="Rejili M."/>
            <person name="Mars M."/>
            <person name="Brachmann A."/>
            <person name="Marin M."/>
        </authorList>
    </citation>
    <scope>NUCLEOTIDE SEQUENCE [LARGE SCALE GENOMIC DNA]</scope>
    <source>
        <strain evidence="2 3">CTAW71</strain>
    </source>
</reference>
<dbReference type="EMBL" id="VSSS01000023">
    <property type="protein sequence ID" value="TYL95960.1"/>
    <property type="molecule type" value="Genomic_DNA"/>
</dbReference>
<dbReference type="InterPro" id="IPR050742">
    <property type="entry name" value="Helicase_Restrict-Modif_Enz"/>
</dbReference>
<evidence type="ECO:0000259" key="1">
    <source>
        <dbReference type="PROSITE" id="PS51192"/>
    </source>
</evidence>
<gene>
    <name evidence="2" type="ORF">FXB40_13695</name>
</gene>
<feature type="domain" description="Helicase ATP-binding" evidence="1">
    <location>
        <begin position="63"/>
        <end position="235"/>
    </location>
</feature>
<evidence type="ECO:0000313" key="3">
    <source>
        <dbReference type="Proteomes" id="UP000324758"/>
    </source>
</evidence>
<dbReference type="AlphaFoldDB" id="A0A5D3KTS3"/>
<dbReference type="GO" id="GO:0005524">
    <property type="term" value="F:ATP binding"/>
    <property type="evidence" value="ECO:0007669"/>
    <property type="project" value="InterPro"/>
</dbReference>
<dbReference type="SMART" id="SM00487">
    <property type="entry name" value="DEXDc"/>
    <property type="match status" value="1"/>
</dbReference>
<dbReference type="GO" id="GO:0003677">
    <property type="term" value="F:DNA binding"/>
    <property type="evidence" value="ECO:0007669"/>
    <property type="project" value="InterPro"/>
</dbReference>
<dbReference type="PANTHER" id="PTHR47396">
    <property type="entry name" value="TYPE I RESTRICTION ENZYME ECOKI R PROTEIN"/>
    <property type="match status" value="1"/>
</dbReference>
<dbReference type="GO" id="GO:0016787">
    <property type="term" value="F:hydrolase activity"/>
    <property type="evidence" value="ECO:0007669"/>
    <property type="project" value="InterPro"/>
</dbReference>
<dbReference type="InterPro" id="IPR006935">
    <property type="entry name" value="Helicase/UvrB_N"/>
</dbReference>
<dbReference type="InterPro" id="IPR027417">
    <property type="entry name" value="P-loop_NTPase"/>
</dbReference>
<protein>
    <submittedName>
        <fullName evidence="2">DEAD/DEAH box helicase</fullName>
    </submittedName>
</protein>
<evidence type="ECO:0000313" key="2">
    <source>
        <dbReference type="EMBL" id="TYL95960.1"/>
    </source>
</evidence>
<accession>A0A5D3KTS3</accession>
<dbReference type="GO" id="GO:0005829">
    <property type="term" value="C:cytosol"/>
    <property type="evidence" value="ECO:0007669"/>
    <property type="project" value="TreeGrafter"/>
</dbReference>
<dbReference type="RefSeq" id="WP_148772712.1">
    <property type="nucleotide sequence ID" value="NZ_VSSS01000023.1"/>
</dbReference>
<dbReference type="CDD" id="cd18785">
    <property type="entry name" value="SF2_C"/>
    <property type="match status" value="1"/>
</dbReference>
<dbReference type="GO" id="GO:0004386">
    <property type="term" value="F:helicase activity"/>
    <property type="evidence" value="ECO:0007669"/>
    <property type="project" value="UniProtKB-KW"/>
</dbReference>
<organism evidence="2 3">
    <name type="scientific">Bradyrhizobium rifense</name>
    <dbReference type="NCBI Taxonomy" id="515499"/>
    <lineage>
        <taxon>Bacteria</taxon>
        <taxon>Pseudomonadati</taxon>
        <taxon>Pseudomonadota</taxon>
        <taxon>Alphaproteobacteria</taxon>
        <taxon>Hyphomicrobiales</taxon>
        <taxon>Nitrobacteraceae</taxon>
        <taxon>Bradyrhizobium</taxon>
    </lineage>
</organism>
<sequence>MFELGAFAFERARKRKPNVQLQGVGSGFRERFPGVRLAVDKRNPSELGLWPHQLKAVNRCEAYFASGSTKGCLVHMPTGTGKTGVMAVLASRRADRNPVLVVCPSAALVAQLRQEFRSEFWKKLGAPAFWHPDKVVQALPGSIDALSEQLKNALGERIVVVATIQAVQQIYAAGEVDKLHKFIGTVLFDEGHREPAPSWAKVIRSFAVPTVLFSATPFRGDLKVFDIDENYIDFLSFTDAVNQALIRGVIVEERVLSEDPGVFAKQIIEARDKLIAAGTFDKDCKVIVRAASEDTVSDLFGAFVAALGSRDDGVLAMHINFADSGPVGAQRRRDVPNLKQRTEKFLIHQFMLVEGIDDPACTILAVYEPFTSTRMLVQQVGRLTRQPLGKIGDKAPPAVVLARKDDGVSEQWKSFLQYDRACIDNGGKPPLRKGEEVLQKLVAALPEMDYVEGKFRKRINLDEEDLSGDLRFPKAAVIYETEPGFNLDEFRGDVSALLEEDDRLEHRAGEAGDRGRYHLSLGLTQTPFLADSLFQVASLEITIYAAVGRRLYFYDSAGLWIDELEHIGARVGPKVLHSLLPENSADLITFMAVKNTDIGPTALRSRTLSARSLARSGVFMGEHMNVITRATGWADKTRRTVGFSRSRVRDGEGYGVTAKGFSDWCEEVDQHLASKRAAAPMLSRFALPGSVPADTTPINILIDLNEIQEQFTSAEGEVKFDTEGLCVDVTPDTGPKPPAPFRFELMLNGAPHTIWIRWDRRKKKYWLTSSTISKIKTKTDDRISLTKRLNQLQAFRVITSDCRHAYVDGAFYTLDLRLADPQGPGRMVLDLITPIDGLAGITSEKGTPKGDSLKTWRTGSLFRYIDDALAKGTGSPAFGLPFPALVCDDLATEAGDFIGVDEDPSHPRVVFVVAKHKSGNPGVSTSAFYDVSGQALKNLAYLKSDGQELPGSPTKFDQNWKMTEEGKTDYVPRKRAGPGSIAFRRLLARTTRTPGTERTLWLVCAGGMLSKAALEREFRRPKPRANVLQFYHLVVSAYSACQSVGVGLKIFCAE</sequence>
<name>A0A5D3KTS3_9BRAD</name>
<dbReference type="Proteomes" id="UP000324758">
    <property type="component" value="Unassembled WGS sequence"/>
</dbReference>
<keyword evidence="2" id="KW-0547">Nucleotide-binding</keyword>
<keyword evidence="2" id="KW-0378">Hydrolase</keyword>
<dbReference type="Pfam" id="PF04851">
    <property type="entry name" value="ResIII"/>
    <property type="match status" value="1"/>
</dbReference>
<dbReference type="PROSITE" id="PS51192">
    <property type="entry name" value="HELICASE_ATP_BIND_1"/>
    <property type="match status" value="1"/>
</dbReference>
<dbReference type="PANTHER" id="PTHR47396:SF1">
    <property type="entry name" value="ATP-DEPENDENT HELICASE IRC3-RELATED"/>
    <property type="match status" value="1"/>
</dbReference>
<dbReference type="OrthoDB" id="5194627at2"/>
<proteinExistence type="predicted"/>
<keyword evidence="3" id="KW-1185">Reference proteome</keyword>
<dbReference type="Gene3D" id="3.40.50.300">
    <property type="entry name" value="P-loop containing nucleotide triphosphate hydrolases"/>
    <property type="match status" value="2"/>
</dbReference>
<keyword evidence="2" id="KW-0347">Helicase</keyword>
<keyword evidence="2" id="KW-0067">ATP-binding</keyword>
<dbReference type="InterPro" id="IPR014001">
    <property type="entry name" value="Helicase_ATP-bd"/>
</dbReference>